<accession>A0ABU3WEN7</accession>
<proteinExistence type="predicted"/>
<keyword evidence="2" id="KW-1185">Reference proteome</keyword>
<gene>
    <name evidence="1" type="ORF">QR674_07740</name>
</gene>
<evidence type="ECO:0000313" key="2">
    <source>
        <dbReference type="Proteomes" id="UP001278188"/>
    </source>
</evidence>
<sequence>MNSHFQKQADHRQQAQIQSFYEPTLRLLSEVYEIKKGNLRSKGYDEKNAAVTRIELSQKMASRFRITIWLAEQVISSLVKAGRVETLGGYIKPKGVLSENL</sequence>
<dbReference type="EMBL" id="JASVDY010000002">
    <property type="protein sequence ID" value="MDV2468874.1"/>
    <property type="molecule type" value="Genomic_DNA"/>
</dbReference>
<dbReference type="RefSeq" id="WP_317083251.1">
    <property type="nucleotide sequence ID" value="NZ_JASVDY010000002.1"/>
</dbReference>
<protein>
    <submittedName>
        <fullName evidence="1">Uncharacterized protein</fullName>
    </submittedName>
</protein>
<name>A0ABU3WEN7_9GAMM</name>
<reference evidence="1 2" key="1">
    <citation type="submission" date="2023-06" db="EMBL/GenBank/DDBJ databases">
        <title>Genomic Analysis of Acinetobacter Strains Recovered from South Australian Aquatic Samples provides Insights into the Circulation of Antibiotic Resistance determinants in the Environment.</title>
        <authorList>
            <person name="Tobin L."/>
            <person name="Jarocki V.M."/>
            <person name="Kenyon J."/>
            <person name="Drigo B."/>
            <person name="Donner E."/>
            <person name="Djordjevic S.P."/>
            <person name="Hamidian M."/>
        </authorList>
    </citation>
    <scope>NUCLEOTIDE SEQUENCE [LARGE SCALE GENOMIC DNA]</scope>
    <source>
        <strain evidence="1 2">SAAc652</strain>
    </source>
</reference>
<evidence type="ECO:0000313" key="1">
    <source>
        <dbReference type="EMBL" id="MDV2468874.1"/>
    </source>
</evidence>
<comment type="caution">
    <text evidence="1">The sequence shown here is derived from an EMBL/GenBank/DDBJ whole genome shotgun (WGS) entry which is preliminary data.</text>
</comment>
<dbReference type="Proteomes" id="UP001278188">
    <property type="component" value="Unassembled WGS sequence"/>
</dbReference>
<organism evidence="1 2">
    <name type="scientific">Acinetobacter chinensis</name>
    <dbReference type="NCBI Taxonomy" id="2004650"/>
    <lineage>
        <taxon>Bacteria</taxon>
        <taxon>Pseudomonadati</taxon>
        <taxon>Pseudomonadota</taxon>
        <taxon>Gammaproteobacteria</taxon>
        <taxon>Moraxellales</taxon>
        <taxon>Moraxellaceae</taxon>
        <taxon>Acinetobacter</taxon>
    </lineage>
</organism>